<dbReference type="RefSeq" id="WP_204497334.1">
    <property type="nucleotide sequence ID" value="NZ_JAFBDR010000001.1"/>
</dbReference>
<dbReference type="Proteomes" id="UP001296943">
    <property type="component" value="Unassembled WGS sequence"/>
</dbReference>
<accession>A0ABS2MVF6</accession>
<gene>
    <name evidence="1" type="ORF">JOC48_000358</name>
</gene>
<dbReference type="EMBL" id="JAFBDR010000001">
    <property type="protein sequence ID" value="MBM7569889.1"/>
    <property type="molecule type" value="Genomic_DNA"/>
</dbReference>
<dbReference type="InterPro" id="IPR020355">
    <property type="entry name" value="Uncharacterised_YhcU"/>
</dbReference>
<keyword evidence="2" id="KW-1185">Reference proteome</keyword>
<name>A0ABS2MVF6_9BACI</name>
<dbReference type="Pfam" id="PF17326">
    <property type="entry name" value="DUF5365"/>
    <property type="match status" value="1"/>
</dbReference>
<sequence>MKIITASTPEQQTYVKELIQKLYETIFPYFFSQAYIKKLKEFNLMEIPNLKDLSLIEIMEVTAAIQTISSILEELAKSNKQMDEYKNAFRKNAAILSKYHIDFPFELVDFQTDSDNQTSHSHDSLYM</sequence>
<comment type="caution">
    <text evidence="1">The sequence shown here is derived from an EMBL/GenBank/DDBJ whole genome shotgun (WGS) entry which is preliminary data.</text>
</comment>
<reference evidence="1 2" key="1">
    <citation type="submission" date="2021-01" db="EMBL/GenBank/DDBJ databases">
        <title>Genomic Encyclopedia of Type Strains, Phase IV (KMG-IV): sequencing the most valuable type-strain genomes for metagenomic binning, comparative biology and taxonomic classification.</title>
        <authorList>
            <person name="Goeker M."/>
        </authorList>
    </citation>
    <scope>NUCLEOTIDE SEQUENCE [LARGE SCALE GENOMIC DNA]</scope>
    <source>
        <strain evidence="1 2">DSM 23711</strain>
    </source>
</reference>
<organism evidence="1 2">
    <name type="scientific">Aquibacillus albus</name>
    <dbReference type="NCBI Taxonomy" id="1168171"/>
    <lineage>
        <taxon>Bacteria</taxon>
        <taxon>Bacillati</taxon>
        <taxon>Bacillota</taxon>
        <taxon>Bacilli</taxon>
        <taxon>Bacillales</taxon>
        <taxon>Bacillaceae</taxon>
        <taxon>Aquibacillus</taxon>
    </lineage>
</organism>
<evidence type="ECO:0000313" key="2">
    <source>
        <dbReference type="Proteomes" id="UP001296943"/>
    </source>
</evidence>
<protein>
    <submittedName>
        <fullName evidence="1">Uncharacterized protein</fullName>
    </submittedName>
</protein>
<proteinExistence type="predicted"/>
<evidence type="ECO:0000313" key="1">
    <source>
        <dbReference type="EMBL" id="MBM7569889.1"/>
    </source>
</evidence>